<dbReference type="PANTHER" id="PTHR43507:SF20">
    <property type="entry name" value="NADH-UBIQUINONE OXIDOREDUCTASE CHAIN 4"/>
    <property type="match status" value="1"/>
</dbReference>
<evidence type="ECO:0000256" key="10">
    <source>
        <dbReference type="ARBA" id="ARBA00022982"/>
    </source>
</evidence>
<dbReference type="Pfam" id="PF00361">
    <property type="entry name" value="Proton_antipo_M"/>
    <property type="match status" value="1"/>
</dbReference>
<feature type="domain" description="NADH:ubiquinone oxidoreductase chain 4 N-terminal" evidence="19">
    <location>
        <begin position="1"/>
        <end position="100"/>
    </location>
</feature>
<feature type="transmembrane region" description="Helical" evidence="17">
    <location>
        <begin position="327"/>
        <end position="350"/>
    </location>
</feature>
<dbReference type="GO" id="GO:0015990">
    <property type="term" value="P:electron transport coupled proton transport"/>
    <property type="evidence" value="ECO:0007669"/>
    <property type="project" value="TreeGrafter"/>
</dbReference>
<comment type="function">
    <text evidence="17">Core subunit of the mitochondrial membrane respiratory chain NADH dehydrogenase (Complex I) which catalyzes electron transfer from NADH through the respiratory chain, using ubiquinone as an electron acceptor. Essential for the catalytic activity and assembly of complex I.</text>
</comment>
<evidence type="ECO:0000256" key="13">
    <source>
        <dbReference type="ARBA" id="ARBA00023075"/>
    </source>
</evidence>
<evidence type="ECO:0000256" key="4">
    <source>
        <dbReference type="ARBA" id="ARBA00012944"/>
    </source>
</evidence>
<reference evidence="20" key="1">
    <citation type="journal article" date="2014" name="Ticks Tick Borne Dis.">
        <title>Molecular phylogeny of soft ticks (Ixodida: Argasidae) inferred from mitochondrial genome and nuclear rRNA sequences.</title>
        <authorList>
            <person name="Burger T.D."/>
            <person name="Shao R."/>
            <person name="Labruna M.B."/>
            <person name="Barker S.C."/>
        </authorList>
    </citation>
    <scope>NUCLEOTIDE SEQUENCE</scope>
</reference>
<keyword evidence="10 17" id="KW-0249">Electron transport</keyword>
<feature type="transmembrane region" description="Helical" evidence="17">
    <location>
        <begin position="55"/>
        <end position="74"/>
    </location>
</feature>
<comment type="subcellular location">
    <subcellularLocation>
        <location evidence="2 17">Mitochondrion membrane</location>
        <topology evidence="2 17">Multi-pass membrane protein</topology>
    </subcellularLocation>
</comment>
<keyword evidence="13 17" id="KW-0830">Ubiquinone</keyword>
<evidence type="ECO:0000256" key="3">
    <source>
        <dbReference type="ARBA" id="ARBA00009025"/>
    </source>
</evidence>
<keyword evidence="11 17" id="KW-1133">Transmembrane helix</keyword>
<gene>
    <name evidence="20" type="primary">NAD4</name>
</gene>
<geneLocation type="mitochondrion" evidence="20"/>
<feature type="transmembrane region" description="Helical" evidence="17">
    <location>
        <begin position="370"/>
        <end position="394"/>
    </location>
</feature>
<dbReference type="AlphaFoldDB" id="W0FDD9"/>
<evidence type="ECO:0000256" key="8">
    <source>
        <dbReference type="ARBA" id="ARBA00022692"/>
    </source>
</evidence>
<feature type="domain" description="NADH:quinone oxidoreductase/Mrp antiporter transmembrane" evidence="18">
    <location>
        <begin position="104"/>
        <end position="387"/>
    </location>
</feature>
<dbReference type="PRINTS" id="PR01437">
    <property type="entry name" value="NUOXDRDTASE4"/>
</dbReference>
<evidence type="ECO:0000256" key="17">
    <source>
        <dbReference type="RuleBase" id="RU003297"/>
    </source>
</evidence>
<evidence type="ECO:0000256" key="14">
    <source>
        <dbReference type="ARBA" id="ARBA00023128"/>
    </source>
</evidence>
<organism evidence="20">
    <name type="scientific">Allothyrus sp. LamingtonNP-QMS95173</name>
    <dbReference type="NCBI Taxonomy" id="1442165"/>
    <lineage>
        <taxon>Eukaryota</taxon>
        <taxon>Metazoa</taxon>
        <taxon>Ecdysozoa</taxon>
        <taxon>Arthropoda</taxon>
        <taxon>Chelicerata</taxon>
        <taxon>Arachnida</taxon>
        <taxon>Acari</taxon>
        <taxon>Parasitiformes</taxon>
        <taxon>Holothyrida</taxon>
        <taxon>Holothyroidea</taxon>
        <taxon>Allothyridae</taxon>
        <taxon>Allothyrus</taxon>
    </lineage>
</organism>
<evidence type="ECO:0000256" key="9">
    <source>
        <dbReference type="ARBA" id="ARBA00022967"/>
    </source>
</evidence>
<feature type="transmembrane region" description="Helical" evidence="17">
    <location>
        <begin position="269"/>
        <end position="289"/>
    </location>
</feature>
<feature type="transmembrane region" description="Helical" evidence="17">
    <location>
        <begin position="241"/>
        <end position="262"/>
    </location>
</feature>
<dbReference type="GO" id="GO:0031966">
    <property type="term" value="C:mitochondrial membrane"/>
    <property type="evidence" value="ECO:0007669"/>
    <property type="project" value="UniProtKB-SubCell"/>
</dbReference>
<keyword evidence="6 17" id="KW-0813">Transport</keyword>
<evidence type="ECO:0000256" key="1">
    <source>
        <dbReference type="ARBA" id="ARBA00003257"/>
    </source>
</evidence>
<dbReference type="GO" id="GO:0048039">
    <property type="term" value="F:ubiquinone binding"/>
    <property type="evidence" value="ECO:0007669"/>
    <property type="project" value="TreeGrafter"/>
</dbReference>
<evidence type="ECO:0000259" key="19">
    <source>
        <dbReference type="Pfam" id="PF01059"/>
    </source>
</evidence>
<keyword evidence="14 17" id="KW-0496">Mitochondrion</keyword>
<dbReference type="EMBL" id="KC769586">
    <property type="protein sequence ID" value="AHF21595.1"/>
    <property type="molecule type" value="Genomic_DNA"/>
</dbReference>
<feature type="transmembrane region" description="Helical" evidence="17">
    <location>
        <begin position="208"/>
        <end position="229"/>
    </location>
</feature>
<name>W0FDD9_9ACAR</name>
<comment type="catalytic activity">
    <reaction evidence="16 17">
        <text>a ubiquinone + NADH + 5 H(+)(in) = a ubiquinol + NAD(+) + 4 H(+)(out)</text>
        <dbReference type="Rhea" id="RHEA:29091"/>
        <dbReference type="Rhea" id="RHEA-COMP:9565"/>
        <dbReference type="Rhea" id="RHEA-COMP:9566"/>
        <dbReference type="ChEBI" id="CHEBI:15378"/>
        <dbReference type="ChEBI" id="CHEBI:16389"/>
        <dbReference type="ChEBI" id="CHEBI:17976"/>
        <dbReference type="ChEBI" id="CHEBI:57540"/>
        <dbReference type="ChEBI" id="CHEBI:57945"/>
        <dbReference type="EC" id="7.1.1.2"/>
    </reaction>
</comment>
<feature type="transmembrane region" description="Helical" evidence="17">
    <location>
        <begin position="12"/>
        <end position="35"/>
    </location>
</feature>
<accession>W0FDD9</accession>
<feature type="transmembrane region" description="Helical" evidence="17">
    <location>
        <begin position="179"/>
        <end position="201"/>
    </location>
</feature>
<dbReference type="GO" id="GO:0008137">
    <property type="term" value="F:NADH dehydrogenase (ubiquinone) activity"/>
    <property type="evidence" value="ECO:0007669"/>
    <property type="project" value="UniProtKB-UniRule"/>
</dbReference>
<evidence type="ECO:0000313" key="20">
    <source>
        <dbReference type="EMBL" id="AHF21595.1"/>
    </source>
</evidence>
<evidence type="ECO:0000256" key="15">
    <source>
        <dbReference type="ARBA" id="ARBA00023136"/>
    </source>
</evidence>
<dbReference type="GO" id="GO:0003954">
    <property type="term" value="F:NADH dehydrogenase activity"/>
    <property type="evidence" value="ECO:0007669"/>
    <property type="project" value="TreeGrafter"/>
</dbReference>
<evidence type="ECO:0000259" key="18">
    <source>
        <dbReference type="Pfam" id="PF00361"/>
    </source>
</evidence>
<dbReference type="GO" id="GO:0042773">
    <property type="term" value="P:ATP synthesis coupled electron transport"/>
    <property type="evidence" value="ECO:0007669"/>
    <property type="project" value="InterPro"/>
</dbReference>
<sequence length="441" mass="51378">MLEIIMGMCIMIMMIYFLSYFEIMMSLIFMSFFIMFKFMLYDNFSMIGLMMGSDLLTMVLLLLSFWISFLMLMSMYNKNILLIKSFVFYVNFMLLMLIICFSIMNMLGFYLFFESVLFPIIMIIFSWGNQPERLQAGIYMLFYTLFGSFPLLISLLILMKKGSLSYIYLGWELYFESSLIFIMMMMAFLVKLPMYLFHLWLPKAHVEAPIAGSMILAGVLLKLGGYGVMRMKYFFVSNMLLVGYFLMGISLMGGIYVGFICIRQIDMKSLIAYSSVCHMGILLGGLISLSNWGMWGSLLMMLGHGLCSSALFCLANMMYERYFTRNIMLLKGLGIMFPFLMLWWFIFSIINMAAPPSMNLLSEILLMGSILKWSFFSIIPLSMMSFLSACYSLYMYSYSQHGYSWLINSISNSCIREYFLLLSHLFPLLLWSLKMESFFFI</sequence>
<feature type="transmembrane region" description="Helical" evidence="17">
    <location>
        <begin position="295"/>
        <end position="315"/>
    </location>
</feature>
<dbReference type="Pfam" id="PF01059">
    <property type="entry name" value="Oxidored_q5_N"/>
    <property type="match status" value="1"/>
</dbReference>
<dbReference type="EC" id="7.1.1.2" evidence="4 17"/>
<keyword evidence="12 17" id="KW-0520">NAD</keyword>
<comment type="function">
    <text evidence="1">Core subunit of the mitochondrial membrane respiratory chain NADH dehydrogenase (Complex I) that is believed to belong to the minimal assembly required for catalysis. Complex I functions in the transfer of electrons from NADH to the respiratory chain. The immediate electron acceptor for the enzyme is believed to be ubiquinone.</text>
</comment>
<evidence type="ECO:0000256" key="6">
    <source>
        <dbReference type="ARBA" id="ARBA00022448"/>
    </source>
</evidence>
<evidence type="ECO:0000256" key="11">
    <source>
        <dbReference type="ARBA" id="ARBA00022989"/>
    </source>
</evidence>
<keyword evidence="15 17" id="KW-0472">Membrane</keyword>
<evidence type="ECO:0000256" key="2">
    <source>
        <dbReference type="ARBA" id="ARBA00004225"/>
    </source>
</evidence>
<evidence type="ECO:0000256" key="12">
    <source>
        <dbReference type="ARBA" id="ARBA00023027"/>
    </source>
</evidence>
<feature type="transmembrane region" description="Helical" evidence="17">
    <location>
        <begin position="86"/>
        <end position="104"/>
    </location>
</feature>
<evidence type="ECO:0000256" key="16">
    <source>
        <dbReference type="ARBA" id="ARBA00049551"/>
    </source>
</evidence>
<feature type="transmembrane region" description="Helical" evidence="17">
    <location>
        <begin position="110"/>
        <end position="128"/>
    </location>
</feature>
<protein>
    <recommendedName>
        <fullName evidence="5 17">NADH-ubiquinone oxidoreductase chain 4</fullName>
        <ecNumber evidence="4 17">7.1.1.2</ecNumber>
    </recommendedName>
</protein>
<feature type="transmembrane region" description="Helical" evidence="17">
    <location>
        <begin position="140"/>
        <end position="159"/>
    </location>
</feature>
<evidence type="ECO:0000256" key="7">
    <source>
        <dbReference type="ARBA" id="ARBA00022660"/>
    </source>
</evidence>
<proteinExistence type="inferred from homology"/>
<feature type="transmembrane region" description="Helical" evidence="17">
    <location>
        <begin position="415"/>
        <end position="433"/>
    </location>
</feature>
<dbReference type="InterPro" id="IPR003918">
    <property type="entry name" value="NADH_UbQ_OxRdtase"/>
</dbReference>
<keyword evidence="8 17" id="KW-0812">Transmembrane</keyword>
<evidence type="ECO:0000256" key="5">
    <source>
        <dbReference type="ARBA" id="ARBA00021006"/>
    </source>
</evidence>
<dbReference type="InterPro" id="IPR001750">
    <property type="entry name" value="ND/Mrp_TM"/>
</dbReference>
<dbReference type="InterPro" id="IPR000260">
    <property type="entry name" value="NADH4_N"/>
</dbReference>
<keyword evidence="7 17" id="KW-0679">Respiratory chain</keyword>
<comment type="similarity">
    <text evidence="3 17">Belongs to the complex I subunit 4 family.</text>
</comment>
<keyword evidence="9" id="KW-1278">Translocase</keyword>
<dbReference type="PANTHER" id="PTHR43507">
    <property type="entry name" value="NADH-UBIQUINONE OXIDOREDUCTASE CHAIN 4"/>
    <property type="match status" value="1"/>
</dbReference>